<reference evidence="1 2" key="1">
    <citation type="submission" date="2021-03" db="EMBL/GenBank/DDBJ databases">
        <title>Genomic Encyclopedia of Type Strains, Phase IV (KMG-IV): sequencing the most valuable type-strain genomes for metagenomic binning, comparative biology and taxonomic classification.</title>
        <authorList>
            <person name="Goeker M."/>
        </authorList>
    </citation>
    <scope>NUCLEOTIDE SEQUENCE [LARGE SCALE GENOMIC DNA]</scope>
    <source>
        <strain evidence="1 2">DSM 1289</strain>
    </source>
</reference>
<evidence type="ECO:0000313" key="1">
    <source>
        <dbReference type="EMBL" id="MBP1854674.1"/>
    </source>
</evidence>
<evidence type="ECO:0000313" key="2">
    <source>
        <dbReference type="Proteomes" id="UP000767291"/>
    </source>
</evidence>
<protein>
    <submittedName>
        <fullName evidence="1">Uncharacterized protein</fullName>
    </submittedName>
</protein>
<gene>
    <name evidence="1" type="ORF">J2Z43_001064</name>
</gene>
<keyword evidence="2" id="KW-1185">Reference proteome</keyword>
<comment type="caution">
    <text evidence="1">The sequence shown here is derived from an EMBL/GenBank/DDBJ whole genome shotgun (WGS) entry which is preliminary data.</text>
</comment>
<proteinExistence type="predicted"/>
<dbReference type="EMBL" id="JAGGJX010000001">
    <property type="protein sequence ID" value="MBP1854674.1"/>
    <property type="molecule type" value="Genomic_DNA"/>
</dbReference>
<sequence>MHELYTITDGELFLHTNFTHTFTENIVEALRFKTQ</sequence>
<accession>A0ABS4E9S6</accession>
<dbReference type="Proteomes" id="UP000767291">
    <property type="component" value="Unassembled WGS sequence"/>
</dbReference>
<name>A0ABS4E9S6_9FIRM</name>
<organism evidence="1 2">
    <name type="scientific">Metaclostridioides mangenotii</name>
    <dbReference type="NCBI Taxonomy" id="1540"/>
    <lineage>
        <taxon>Bacteria</taxon>
        <taxon>Bacillati</taxon>
        <taxon>Bacillota</taxon>
        <taxon>Clostridia</taxon>
        <taxon>Peptostreptococcales</taxon>
        <taxon>Peptostreptococcaceae</taxon>
        <taxon>Metaclostridioides</taxon>
    </lineage>
</organism>